<gene>
    <name evidence="3" type="ORF">JKP88DRAFT_241514</name>
</gene>
<accession>A0A835YTQ4</accession>
<evidence type="ECO:0000256" key="1">
    <source>
        <dbReference type="SAM" id="MobiDB-lite"/>
    </source>
</evidence>
<keyword evidence="4" id="KW-1185">Reference proteome</keyword>
<evidence type="ECO:0000313" key="3">
    <source>
        <dbReference type="EMBL" id="KAG5181245.1"/>
    </source>
</evidence>
<organism evidence="3 4">
    <name type="scientific">Tribonema minus</name>
    <dbReference type="NCBI Taxonomy" id="303371"/>
    <lineage>
        <taxon>Eukaryota</taxon>
        <taxon>Sar</taxon>
        <taxon>Stramenopiles</taxon>
        <taxon>Ochrophyta</taxon>
        <taxon>PX clade</taxon>
        <taxon>Xanthophyceae</taxon>
        <taxon>Tribonematales</taxon>
        <taxon>Tribonemataceae</taxon>
        <taxon>Tribonema</taxon>
    </lineage>
</organism>
<feature type="region of interest" description="Disordered" evidence="1">
    <location>
        <begin position="36"/>
        <end position="65"/>
    </location>
</feature>
<name>A0A835YTQ4_9STRA</name>
<keyword evidence="2" id="KW-0732">Signal</keyword>
<feature type="compositionally biased region" description="Low complexity" evidence="1">
    <location>
        <begin position="36"/>
        <end position="59"/>
    </location>
</feature>
<feature type="chain" id="PRO_5032360191" evidence="2">
    <location>
        <begin position="23"/>
        <end position="313"/>
    </location>
</feature>
<dbReference type="AlphaFoldDB" id="A0A835YTQ4"/>
<dbReference type="Proteomes" id="UP000664859">
    <property type="component" value="Unassembled WGS sequence"/>
</dbReference>
<dbReference type="EMBL" id="JAFCMP010000334">
    <property type="protein sequence ID" value="KAG5181245.1"/>
    <property type="molecule type" value="Genomic_DNA"/>
</dbReference>
<evidence type="ECO:0000313" key="4">
    <source>
        <dbReference type="Proteomes" id="UP000664859"/>
    </source>
</evidence>
<protein>
    <submittedName>
        <fullName evidence="3">Uncharacterized protein</fullName>
    </submittedName>
</protein>
<evidence type="ECO:0000256" key="2">
    <source>
        <dbReference type="SAM" id="SignalP"/>
    </source>
</evidence>
<comment type="caution">
    <text evidence="3">The sequence shown here is derived from an EMBL/GenBank/DDBJ whole genome shotgun (WGS) entry which is preliminary data.</text>
</comment>
<reference evidence="3" key="1">
    <citation type="submission" date="2021-02" db="EMBL/GenBank/DDBJ databases">
        <title>First Annotated Genome of the Yellow-green Alga Tribonema minus.</title>
        <authorList>
            <person name="Mahan K.M."/>
        </authorList>
    </citation>
    <scope>NUCLEOTIDE SEQUENCE</scope>
    <source>
        <strain evidence="3">UTEX B ZZ1240</strain>
    </source>
</reference>
<sequence>MKLHSALVAMACLALQAGSAASEDVQTNAAAAANASLRGLSSSSHPPDTTTHTTGTTSHSSDDHKDCEAPYSILKCNKKVDGKTLTEYGDEFWKYVAETDNTRLAFQLDSALAEQYMLLNMPKPVLLLGGVICTDAELADNPDACNGAVPTPITRKRDVPLADFNFLYVPIYNFAGIADPAFCAGFADADACKLLIMEACFDDTTPGTFISFAEEVLNTDGALTASVNGNTVPQKKRTLTTDSFLVTLVDPDVQVNIITPGSPTGLVDPPFYACDGAIAYMIEVNGPGTLVVESAVSSPSFFVGPIRYELNFV</sequence>
<proteinExistence type="predicted"/>
<feature type="signal peptide" evidence="2">
    <location>
        <begin position="1"/>
        <end position="22"/>
    </location>
</feature>